<evidence type="ECO:0000259" key="4">
    <source>
        <dbReference type="PROSITE" id="PS51379"/>
    </source>
</evidence>
<dbReference type="SUPFAM" id="SSF46548">
    <property type="entry name" value="alpha-helical ferredoxin"/>
    <property type="match status" value="1"/>
</dbReference>
<sequence>MRNITNELREIAEDLLESKKVDVVLGYAKGEQPYQSVPFAAKKKEDVENLIFDIFSYSSLSKYLLDDMYRGKKVALVLKGCDYRGLKIMLDESRVDRDDLYLIGVECRGVLEKSKLKKKIDATLFETTLDLKEDKLAISSSKENVEVPYEDVLSPYCLACEFSTPHKEEVDIILGEPGKMTNKELTTDECFAEIGQIEKMDEEQRFEYWKKQLNRCKRCYSCRNACPVCTCRVCLFDRENPSYLDSDTSQLAQHQFYHVIRAFHISDRCVGCGQCSRVCPENIPLHLLNQKLIKELNKFYGSYLPGVDEQPAPLSFAKADDPDPFEKEEK</sequence>
<keyword evidence="2" id="KW-0408">Iron</keyword>
<proteinExistence type="predicted"/>
<dbReference type="Pfam" id="PF13183">
    <property type="entry name" value="Fer4_8"/>
    <property type="match status" value="1"/>
</dbReference>
<accession>A0AAU7VIY3</accession>
<evidence type="ECO:0000256" key="3">
    <source>
        <dbReference type="ARBA" id="ARBA00023014"/>
    </source>
</evidence>
<dbReference type="GO" id="GO:0051536">
    <property type="term" value="F:iron-sulfur cluster binding"/>
    <property type="evidence" value="ECO:0007669"/>
    <property type="project" value="UniProtKB-KW"/>
</dbReference>
<name>A0AAU7VIY3_9FIRM</name>
<dbReference type="EMBL" id="CP158367">
    <property type="protein sequence ID" value="XBX74098.1"/>
    <property type="molecule type" value="Genomic_DNA"/>
</dbReference>
<dbReference type="RefSeq" id="WP_350342856.1">
    <property type="nucleotide sequence ID" value="NZ_CP158367.1"/>
</dbReference>
<keyword evidence="1" id="KW-0479">Metal-binding</keyword>
<dbReference type="PROSITE" id="PS51379">
    <property type="entry name" value="4FE4S_FER_2"/>
    <property type="match status" value="1"/>
</dbReference>
<evidence type="ECO:0000313" key="5">
    <source>
        <dbReference type="EMBL" id="XBX74098.1"/>
    </source>
</evidence>
<reference evidence="5" key="2">
    <citation type="submission" date="2024-06" db="EMBL/GenBank/DDBJ databases">
        <authorList>
            <person name="Petrova K.O."/>
            <person name="Toshchakov S.V."/>
            <person name="Boltjanskaja Y.V."/>
            <person name="Kevbrin V."/>
        </authorList>
    </citation>
    <scope>NUCLEOTIDE SEQUENCE</scope>
    <source>
        <strain evidence="5">Z-910T</strain>
    </source>
</reference>
<dbReference type="Gene3D" id="3.30.70.20">
    <property type="match status" value="1"/>
</dbReference>
<evidence type="ECO:0000256" key="1">
    <source>
        <dbReference type="ARBA" id="ARBA00022723"/>
    </source>
</evidence>
<reference evidence="5" key="1">
    <citation type="journal article" date="2013" name="Extremophiles">
        <title>Proteinivorax tanatarense gen. nov., sp. nov., an anaerobic, haloalkaliphilic, proteolytic bacterium isolated from a decaying algal bloom, and proposal of Proteinivoraceae fam. nov.</title>
        <authorList>
            <person name="Kevbrin V."/>
            <person name="Boltyanskaya Y."/>
            <person name="Zhilina T."/>
            <person name="Kolganova T."/>
            <person name="Lavrentjeva E."/>
            <person name="Kuznetsov B."/>
        </authorList>
    </citation>
    <scope>NUCLEOTIDE SEQUENCE</scope>
    <source>
        <strain evidence="5">Z-910T</strain>
    </source>
</reference>
<evidence type="ECO:0000256" key="2">
    <source>
        <dbReference type="ARBA" id="ARBA00023004"/>
    </source>
</evidence>
<dbReference type="AlphaFoldDB" id="A0AAU7VIY3"/>
<organism evidence="5">
    <name type="scientific">Proteinivorax tanatarense</name>
    <dbReference type="NCBI Taxonomy" id="1260629"/>
    <lineage>
        <taxon>Bacteria</taxon>
        <taxon>Bacillati</taxon>
        <taxon>Bacillota</taxon>
        <taxon>Clostridia</taxon>
        <taxon>Eubacteriales</taxon>
        <taxon>Proteinivoracaceae</taxon>
        <taxon>Proteinivorax</taxon>
    </lineage>
</organism>
<protein>
    <submittedName>
        <fullName evidence="5">4Fe-4S dicluster domain-containing protein</fullName>
    </submittedName>
</protein>
<dbReference type="InterPro" id="IPR017896">
    <property type="entry name" value="4Fe4S_Fe-S-bd"/>
</dbReference>
<dbReference type="PROSITE" id="PS00198">
    <property type="entry name" value="4FE4S_FER_1"/>
    <property type="match status" value="1"/>
</dbReference>
<keyword evidence="3" id="KW-0411">Iron-sulfur</keyword>
<dbReference type="GO" id="GO:0046872">
    <property type="term" value="F:metal ion binding"/>
    <property type="evidence" value="ECO:0007669"/>
    <property type="project" value="UniProtKB-KW"/>
</dbReference>
<gene>
    <name evidence="5" type="ORF">PRVXT_002122</name>
</gene>
<feature type="domain" description="4Fe-4S ferredoxin-type" evidence="4">
    <location>
        <begin position="260"/>
        <end position="290"/>
    </location>
</feature>
<dbReference type="InterPro" id="IPR017900">
    <property type="entry name" value="4Fe4S_Fe_S_CS"/>
</dbReference>